<evidence type="ECO:0000313" key="1">
    <source>
        <dbReference type="EMBL" id="PIN12088.1"/>
    </source>
</evidence>
<name>A0A2G9H3I4_9LAMI</name>
<organism evidence="1 2">
    <name type="scientific">Handroanthus impetiginosus</name>
    <dbReference type="NCBI Taxonomy" id="429701"/>
    <lineage>
        <taxon>Eukaryota</taxon>
        <taxon>Viridiplantae</taxon>
        <taxon>Streptophyta</taxon>
        <taxon>Embryophyta</taxon>
        <taxon>Tracheophyta</taxon>
        <taxon>Spermatophyta</taxon>
        <taxon>Magnoliopsida</taxon>
        <taxon>eudicotyledons</taxon>
        <taxon>Gunneridae</taxon>
        <taxon>Pentapetalae</taxon>
        <taxon>asterids</taxon>
        <taxon>lamiids</taxon>
        <taxon>Lamiales</taxon>
        <taxon>Bignoniaceae</taxon>
        <taxon>Crescentiina</taxon>
        <taxon>Tabebuia alliance</taxon>
        <taxon>Handroanthus</taxon>
    </lineage>
</organism>
<keyword evidence="2" id="KW-1185">Reference proteome</keyword>
<comment type="caution">
    <text evidence="1">The sequence shown here is derived from an EMBL/GenBank/DDBJ whole genome shotgun (WGS) entry which is preliminary data.</text>
</comment>
<reference evidence="2" key="1">
    <citation type="journal article" date="2018" name="Gigascience">
        <title>Genome assembly of the Pink Ipe (Handroanthus impetiginosus, Bignoniaceae), a highly valued, ecologically keystone Neotropical timber forest tree.</title>
        <authorList>
            <person name="Silva-Junior O.B."/>
            <person name="Grattapaglia D."/>
            <person name="Novaes E."/>
            <person name="Collevatti R.G."/>
        </authorList>
    </citation>
    <scope>NUCLEOTIDE SEQUENCE [LARGE SCALE GENOMIC DNA]</scope>
    <source>
        <strain evidence="2">cv. UFG-1</strain>
    </source>
</reference>
<evidence type="ECO:0000313" key="2">
    <source>
        <dbReference type="Proteomes" id="UP000231279"/>
    </source>
</evidence>
<proteinExistence type="predicted"/>
<dbReference type="AlphaFoldDB" id="A0A2G9H3I4"/>
<protein>
    <submittedName>
        <fullName evidence="1">Uncharacterized protein</fullName>
    </submittedName>
</protein>
<dbReference type="EMBL" id="NKXS01002795">
    <property type="protein sequence ID" value="PIN12088.1"/>
    <property type="molecule type" value="Genomic_DNA"/>
</dbReference>
<dbReference type="Proteomes" id="UP000231279">
    <property type="component" value="Unassembled WGS sequence"/>
</dbReference>
<gene>
    <name evidence="1" type="ORF">CDL12_15306</name>
</gene>
<sequence>MILNCTISKVLRSILSNTLKAHRIVTQTHIQTHSRCTNVREKPSVFFNQDTLLTTSLHNSLDLAIPQISNSSVSPQQELIT</sequence>
<accession>A0A2G9H3I4</accession>